<feature type="region of interest" description="Disordered" evidence="1">
    <location>
        <begin position="1"/>
        <end position="41"/>
    </location>
</feature>
<proteinExistence type="predicted"/>
<protein>
    <submittedName>
        <fullName evidence="2">Uncharacterized protein</fullName>
    </submittedName>
</protein>
<dbReference type="EMBL" id="AP015036">
    <property type="protein sequence ID" value="BAT81621.1"/>
    <property type="molecule type" value="Genomic_DNA"/>
</dbReference>
<sequence length="77" mass="8478">MIRLSVLPVEVEEGREEELQQGRSPAENVGQRELDGWNREGSSFTVEAKWSSKSLNRAELDNGPTSTPLSAPLSAPR</sequence>
<gene>
    <name evidence="2" type="primary">Vigan.03G138900</name>
    <name evidence="2" type="ORF">VIGAN_03138900</name>
</gene>
<evidence type="ECO:0000313" key="3">
    <source>
        <dbReference type="Proteomes" id="UP000291084"/>
    </source>
</evidence>
<dbReference type="AlphaFoldDB" id="A0A0S3RM07"/>
<organism evidence="2 3">
    <name type="scientific">Vigna angularis var. angularis</name>
    <dbReference type="NCBI Taxonomy" id="157739"/>
    <lineage>
        <taxon>Eukaryota</taxon>
        <taxon>Viridiplantae</taxon>
        <taxon>Streptophyta</taxon>
        <taxon>Embryophyta</taxon>
        <taxon>Tracheophyta</taxon>
        <taxon>Spermatophyta</taxon>
        <taxon>Magnoliopsida</taxon>
        <taxon>eudicotyledons</taxon>
        <taxon>Gunneridae</taxon>
        <taxon>Pentapetalae</taxon>
        <taxon>rosids</taxon>
        <taxon>fabids</taxon>
        <taxon>Fabales</taxon>
        <taxon>Fabaceae</taxon>
        <taxon>Papilionoideae</taxon>
        <taxon>50 kb inversion clade</taxon>
        <taxon>NPAAA clade</taxon>
        <taxon>indigoferoid/millettioid clade</taxon>
        <taxon>Phaseoleae</taxon>
        <taxon>Vigna</taxon>
    </lineage>
</organism>
<keyword evidence="3" id="KW-1185">Reference proteome</keyword>
<evidence type="ECO:0000313" key="2">
    <source>
        <dbReference type="EMBL" id="BAT81621.1"/>
    </source>
</evidence>
<accession>A0A0S3RM07</accession>
<name>A0A0S3RM07_PHAAN</name>
<dbReference type="Proteomes" id="UP000291084">
    <property type="component" value="Chromosome 3"/>
</dbReference>
<reference evidence="2 3" key="1">
    <citation type="journal article" date="2015" name="Sci. Rep.">
        <title>The power of single molecule real-time sequencing technology in the de novo assembly of a eukaryotic genome.</title>
        <authorList>
            <person name="Sakai H."/>
            <person name="Naito K."/>
            <person name="Ogiso-Tanaka E."/>
            <person name="Takahashi Y."/>
            <person name="Iseki K."/>
            <person name="Muto C."/>
            <person name="Satou K."/>
            <person name="Teruya K."/>
            <person name="Shiroma A."/>
            <person name="Shimoji M."/>
            <person name="Hirano T."/>
            <person name="Itoh T."/>
            <person name="Kaga A."/>
            <person name="Tomooka N."/>
        </authorList>
    </citation>
    <scope>NUCLEOTIDE SEQUENCE [LARGE SCALE GENOMIC DNA]</scope>
    <source>
        <strain evidence="3">cv. Shumari</strain>
    </source>
</reference>
<feature type="region of interest" description="Disordered" evidence="1">
    <location>
        <begin position="55"/>
        <end position="77"/>
    </location>
</feature>
<evidence type="ECO:0000256" key="1">
    <source>
        <dbReference type="SAM" id="MobiDB-lite"/>
    </source>
</evidence>